<reference evidence="2 3" key="1">
    <citation type="submission" date="2018-11" db="EMBL/GenBank/DDBJ databases">
        <title>Draft genome of Simplicispira Flexivirga sp. BO-16.</title>
        <authorList>
            <person name="Im W.T."/>
        </authorList>
    </citation>
    <scope>NUCLEOTIDE SEQUENCE [LARGE SCALE GENOMIC DNA]</scope>
    <source>
        <strain evidence="2 3">BO-16</strain>
    </source>
</reference>
<keyword evidence="2" id="KW-0808">Transferase</keyword>
<keyword evidence="3" id="KW-1185">Reference proteome</keyword>
<dbReference type="CDD" id="cd02440">
    <property type="entry name" value="AdoMet_MTases"/>
    <property type="match status" value="1"/>
</dbReference>
<dbReference type="Proteomes" id="UP000271678">
    <property type="component" value="Unassembled WGS sequence"/>
</dbReference>
<organism evidence="2 3">
    <name type="scientific">Flexivirga caeni</name>
    <dbReference type="NCBI Taxonomy" id="2294115"/>
    <lineage>
        <taxon>Bacteria</taxon>
        <taxon>Bacillati</taxon>
        <taxon>Actinomycetota</taxon>
        <taxon>Actinomycetes</taxon>
        <taxon>Micrococcales</taxon>
        <taxon>Dermacoccaceae</taxon>
        <taxon>Flexivirga</taxon>
    </lineage>
</organism>
<comment type="caution">
    <text evidence="2">The sequence shown here is derived from an EMBL/GenBank/DDBJ whole genome shotgun (WGS) entry which is preliminary data.</text>
</comment>
<dbReference type="SUPFAM" id="SSF53335">
    <property type="entry name" value="S-adenosyl-L-methionine-dependent methyltransferases"/>
    <property type="match status" value="1"/>
</dbReference>
<dbReference type="GO" id="GO:0008168">
    <property type="term" value="F:methyltransferase activity"/>
    <property type="evidence" value="ECO:0007669"/>
    <property type="project" value="UniProtKB-KW"/>
</dbReference>
<dbReference type="InterPro" id="IPR029063">
    <property type="entry name" value="SAM-dependent_MTases_sf"/>
</dbReference>
<dbReference type="PANTHER" id="PTHR42912:SF93">
    <property type="entry name" value="N6-ADENOSINE-METHYLTRANSFERASE TMT1A"/>
    <property type="match status" value="1"/>
</dbReference>
<dbReference type="AlphaFoldDB" id="A0A3M9M8G6"/>
<dbReference type="Pfam" id="PF13649">
    <property type="entry name" value="Methyltransf_25"/>
    <property type="match status" value="1"/>
</dbReference>
<dbReference type="InterPro" id="IPR050508">
    <property type="entry name" value="Methyltransf_Superfamily"/>
</dbReference>
<name>A0A3M9M8G6_9MICO</name>
<proteinExistence type="predicted"/>
<keyword evidence="2" id="KW-0489">Methyltransferase</keyword>
<dbReference type="RefSeq" id="WP_123271892.1">
    <property type="nucleotide sequence ID" value="NZ_RJJQ01000012.1"/>
</dbReference>
<evidence type="ECO:0000259" key="1">
    <source>
        <dbReference type="Pfam" id="PF13649"/>
    </source>
</evidence>
<dbReference type="GO" id="GO:0032259">
    <property type="term" value="P:methylation"/>
    <property type="evidence" value="ECO:0007669"/>
    <property type="project" value="UniProtKB-KW"/>
</dbReference>
<feature type="domain" description="Methyltransferase" evidence="1">
    <location>
        <begin position="57"/>
        <end position="149"/>
    </location>
</feature>
<dbReference type="PANTHER" id="PTHR42912">
    <property type="entry name" value="METHYLTRANSFERASE"/>
    <property type="match status" value="1"/>
</dbReference>
<evidence type="ECO:0000313" key="3">
    <source>
        <dbReference type="Proteomes" id="UP000271678"/>
    </source>
</evidence>
<protein>
    <submittedName>
        <fullName evidence="2">Class I SAM-dependent methyltransferase</fullName>
    </submittedName>
</protein>
<dbReference type="OrthoDB" id="5566900at2"/>
<dbReference type="Gene3D" id="3.40.50.150">
    <property type="entry name" value="Vaccinia Virus protein VP39"/>
    <property type="match status" value="1"/>
</dbReference>
<sequence>MEGDEVSAPASAESSQDGLNRATWARTVLEFVTEGWADRGELAMLLDLSDEFRGRSILDIGVGAGRTVPLIRLMTRDYIALDYTAEMVQLCADRYPDVDVRHDDARTLSTVPDDSIELVMFSANGIDAVGHEDRQEVLNSVHRVLRPGGVFAFSTLNRDGAFFGATPADAPDTPWVPGSLRPRSTSIEQQQASDDDDLPWIRAVRNWRRLRSRTQDHGEWAIGPFAAHEFSLLVHFITLSGARRELAERGFVLEKIYQCDDAHPLVGASTNALYFHVVARVATIPA</sequence>
<accession>A0A3M9M8G6</accession>
<gene>
    <name evidence="2" type="ORF">EFY87_12935</name>
</gene>
<dbReference type="InterPro" id="IPR041698">
    <property type="entry name" value="Methyltransf_25"/>
</dbReference>
<dbReference type="EMBL" id="RJJQ01000012">
    <property type="protein sequence ID" value="RNI21173.1"/>
    <property type="molecule type" value="Genomic_DNA"/>
</dbReference>
<evidence type="ECO:0000313" key="2">
    <source>
        <dbReference type="EMBL" id="RNI21173.1"/>
    </source>
</evidence>